<feature type="domain" description="Reverse transcriptase/retrotransposon-derived protein RNase H-like" evidence="1">
    <location>
        <begin position="56"/>
        <end position="121"/>
    </location>
</feature>
<dbReference type="PANTHER" id="PTHR24559:SF444">
    <property type="entry name" value="REVERSE TRANSCRIPTASE DOMAIN-CONTAINING PROTEIN"/>
    <property type="match status" value="1"/>
</dbReference>
<dbReference type="EMBL" id="CP133622">
    <property type="protein sequence ID" value="WMV54293.1"/>
    <property type="molecule type" value="Genomic_DNA"/>
</dbReference>
<dbReference type="Gene3D" id="3.30.70.270">
    <property type="match status" value="1"/>
</dbReference>
<accession>A0AAF0UW91</accession>
<dbReference type="Pfam" id="PF17919">
    <property type="entry name" value="RT_RNaseH_2"/>
    <property type="match status" value="1"/>
</dbReference>
<dbReference type="InterPro" id="IPR043502">
    <property type="entry name" value="DNA/RNA_pol_sf"/>
</dbReference>
<dbReference type="SUPFAM" id="SSF56672">
    <property type="entry name" value="DNA/RNA polymerases"/>
    <property type="match status" value="1"/>
</dbReference>
<sequence length="131" mass="15306">MNLMNRVFKQYLDMFVIVFIDDILIYSQSENEHVDHLRTVLQIVKDCELYEACKKTSAPILTLRECSDDFVVYCDASKIGLVCVLMQHKKVIAYASRQLKVHEKNYLTHDLELVTILFALKFGDITYMAFM</sequence>
<dbReference type="PANTHER" id="PTHR24559">
    <property type="entry name" value="TRANSPOSON TY3-I GAG-POL POLYPROTEIN"/>
    <property type="match status" value="1"/>
</dbReference>
<dbReference type="InterPro" id="IPR043128">
    <property type="entry name" value="Rev_trsase/Diguanyl_cyclase"/>
</dbReference>
<reference evidence="2" key="1">
    <citation type="submission" date="2023-08" db="EMBL/GenBank/DDBJ databases">
        <title>A de novo genome assembly of Solanum verrucosum Schlechtendal, a Mexican diploid species geographically isolated from the other diploid A-genome species in potato relatives.</title>
        <authorList>
            <person name="Hosaka K."/>
        </authorList>
    </citation>
    <scope>NUCLEOTIDE SEQUENCE</scope>
    <source>
        <tissue evidence="2">Young leaves</tissue>
    </source>
</reference>
<dbReference type="AlphaFoldDB" id="A0AAF0UW91"/>
<dbReference type="InterPro" id="IPR053134">
    <property type="entry name" value="RNA-dir_DNA_polymerase"/>
</dbReference>
<dbReference type="Proteomes" id="UP001234989">
    <property type="component" value="Chromosome 11"/>
</dbReference>
<keyword evidence="3" id="KW-1185">Reference proteome</keyword>
<organism evidence="2 3">
    <name type="scientific">Solanum verrucosum</name>
    <dbReference type="NCBI Taxonomy" id="315347"/>
    <lineage>
        <taxon>Eukaryota</taxon>
        <taxon>Viridiplantae</taxon>
        <taxon>Streptophyta</taxon>
        <taxon>Embryophyta</taxon>
        <taxon>Tracheophyta</taxon>
        <taxon>Spermatophyta</taxon>
        <taxon>Magnoliopsida</taxon>
        <taxon>eudicotyledons</taxon>
        <taxon>Gunneridae</taxon>
        <taxon>Pentapetalae</taxon>
        <taxon>asterids</taxon>
        <taxon>lamiids</taxon>
        <taxon>Solanales</taxon>
        <taxon>Solanaceae</taxon>
        <taxon>Solanoideae</taxon>
        <taxon>Solaneae</taxon>
        <taxon>Solanum</taxon>
    </lineage>
</organism>
<name>A0AAF0UW91_SOLVR</name>
<evidence type="ECO:0000313" key="2">
    <source>
        <dbReference type="EMBL" id="WMV54293.1"/>
    </source>
</evidence>
<dbReference type="InterPro" id="IPR041577">
    <property type="entry name" value="RT_RNaseH_2"/>
</dbReference>
<evidence type="ECO:0000259" key="1">
    <source>
        <dbReference type="Pfam" id="PF17919"/>
    </source>
</evidence>
<evidence type="ECO:0000313" key="3">
    <source>
        <dbReference type="Proteomes" id="UP001234989"/>
    </source>
</evidence>
<gene>
    <name evidence="2" type="ORF">MTR67_047678</name>
</gene>
<protein>
    <recommendedName>
        <fullName evidence="1">Reverse transcriptase/retrotransposon-derived protein RNase H-like domain-containing protein</fullName>
    </recommendedName>
</protein>
<proteinExistence type="predicted"/>